<dbReference type="SUPFAM" id="SSF53335">
    <property type="entry name" value="S-adenosyl-L-methionine-dependent methyltransferases"/>
    <property type="match status" value="1"/>
</dbReference>
<protein>
    <recommendedName>
        <fullName evidence="1">Methyltransferase type 11 domain-containing protein</fullName>
    </recommendedName>
</protein>
<accession>A0A835SPB3</accession>
<evidence type="ECO:0000313" key="2">
    <source>
        <dbReference type="EMBL" id="KAG2423546.1"/>
    </source>
</evidence>
<proteinExistence type="predicted"/>
<dbReference type="InterPro" id="IPR013216">
    <property type="entry name" value="Methyltransf_11"/>
</dbReference>
<dbReference type="Gene3D" id="3.40.50.150">
    <property type="entry name" value="Vaccinia Virus protein VP39"/>
    <property type="match status" value="1"/>
</dbReference>
<dbReference type="InterPro" id="IPR050508">
    <property type="entry name" value="Methyltransf_Superfamily"/>
</dbReference>
<reference evidence="2" key="1">
    <citation type="journal article" date="2020" name="bioRxiv">
        <title>Comparative genomics of Chlamydomonas.</title>
        <authorList>
            <person name="Craig R.J."/>
            <person name="Hasan A.R."/>
            <person name="Ness R.W."/>
            <person name="Keightley P.D."/>
        </authorList>
    </citation>
    <scope>NUCLEOTIDE SEQUENCE</scope>
    <source>
        <strain evidence="2">SAG 7.73</strain>
    </source>
</reference>
<dbReference type="OrthoDB" id="416496at2759"/>
<organism evidence="2 3">
    <name type="scientific">Chlamydomonas incerta</name>
    <dbReference type="NCBI Taxonomy" id="51695"/>
    <lineage>
        <taxon>Eukaryota</taxon>
        <taxon>Viridiplantae</taxon>
        <taxon>Chlorophyta</taxon>
        <taxon>core chlorophytes</taxon>
        <taxon>Chlorophyceae</taxon>
        <taxon>CS clade</taxon>
        <taxon>Chlamydomonadales</taxon>
        <taxon>Chlamydomonadaceae</taxon>
        <taxon>Chlamydomonas</taxon>
    </lineage>
</organism>
<comment type="caution">
    <text evidence="2">The sequence shown here is derived from an EMBL/GenBank/DDBJ whole genome shotgun (WGS) entry which is preliminary data.</text>
</comment>
<dbReference type="PANTHER" id="PTHR42912">
    <property type="entry name" value="METHYLTRANSFERASE"/>
    <property type="match status" value="1"/>
</dbReference>
<evidence type="ECO:0000313" key="3">
    <source>
        <dbReference type="Proteomes" id="UP000650467"/>
    </source>
</evidence>
<dbReference type="Pfam" id="PF08241">
    <property type="entry name" value="Methyltransf_11"/>
    <property type="match status" value="1"/>
</dbReference>
<sequence>MRLQAKNACHSASRSARLQTCKVQIQCTAGNHNNNAPCLLASKTQPEAVKLGRKLASIALAAAVALSPLVPAAGVAASEAVATSDAALELQQAYDKYSASYDELDGGAAAEALGFPQLRAELLAQAWGRTLEVAVGTGLNLQYYSWAAPPPSTSTSALPAAAAAAAAAAPASSSSGREGVTSLDTVDLSPGMLAQARARVRGSSGLAGRPIAFQQADVAALPYADASFDTVVDTFSLCVFPDPQAAMNELARVVRPAAAGGGGGGRLLLLEHSRSDNPLLAAYQDATAGPVAALGKGCVWNQDVEGLAARAGLRVTRAERFAAGTVELLVAEKR</sequence>
<feature type="domain" description="Methyltransferase type 11" evidence="1">
    <location>
        <begin position="182"/>
        <end position="256"/>
    </location>
</feature>
<dbReference type="InterPro" id="IPR029063">
    <property type="entry name" value="SAM-dependent_MTases_sf"/>
</dbReference>
<dbReference type="Proteomes" id="UP000650467">
    <property type="component" value="Unassembled WGS sequence"/>
</dbReference>
<dbReference type="GO" id="GO:0008757">
    <property type="term" value="F:S-adenosylmethionine-dependent methyltransferase activity"/>
    <property type="evidence" value="ECO:0007669"/>
    <property type="project" value="InterPro"/>
</dbReference>
<name>A0A835SPB3_CHLIN</name>
<dbReference type="PANTHER" id="PTHR42912:SF96">
    <property type="entry name" value="METHYLTRANSFERASE DOMAIN-CONTAINING PROTEIN"/>
    <property type="match status" value="1"/>
</dbReference>
<dbReference type="AlphaFoldDB" id="A0A835SPB3"/>
<evidence type="ECO:0000259" key="1">
    <source>
        <dbReference type="Pfam" id="PF08241"/>
    </source>
</evidence>
<keyword evidence="3" id="KW-1185">Reference proteome</keyword>
<dbReference type="EMBL" id="JAEHOC010000077">
    <property type="protein sequence ID" value="KAG2423546.1"/>
    <property type="molecule type" value="Genomic_DNA"/>
</dbReference>
<gene>
    <name evidence="2" type="ORF">HXX76_015189</name>
</gene>